<evidence type="ECO:0000256" key="4">
    <source>
        <dbReference type="ARBA" id="ARBA00022670"/>
    </source>
</evidence>
<comment type="similarity">
    <text evidence="2">Belongs to the peptidase M20B family.</text>
</comment>
<keyword evidence="7 11" id="KW-0862">Zinc</keyword>
<dbReference type="PROSITE" id="PS00758">
    <property type="entry name" value="ARGE_DAPE_CPG2_1"/>
    <property type="match status" value="1"/>
</dbReference>
<name>A0AAE3EC14_9FIRM</name>
<protein>
    <recommendedName>
        <fullName evidence="9">Peptidase T</fullName>
        <ecNumber evidence="9">3.4.11.4</ecNumber>
    </recommendedName>
</protein>
<dbReference type="GO" id="GO:0006508">
    <property type="term" value="P:proteolysis"/>
    <property type="evidence" value="ECO:0007669"/>
    <property type="project" value="UniProtKB-UniRule"/>
</dbReference>
<dbReference type="AlphaFoldDB" id="A0AAE3EC14"/>
<dbReference type="GO" id="GO:0005829">
    <property type="term" value="C:cytosol"/>
    <property type="evidence" value="ECO:0007669"/>
    <property type="project" value="TreeGrafter"/>
</dbReference>
<keyword evidence="14" id="KW-1185">Reference proteome</keyword>
<dbReference type="Gene3D" id="3.40.630.10">
    <property type="entry name" value="Zn peptidases"/>
    <property type="match status" value="1"/>
</dbReference>
<dbReference type="PIRSF" id="PIRSF037215">
    <property type="entry name" value="Peptidase_M20B"/>
    <property type="match status" value="1"/>
</dbReference>
<evidence type="ECO:0000313" key="14">
    <source>
        <dbReference type="Proteomes" id="UP001198182"/>
    </source>
</evidence>
<comment type="catalytic activity">
    <reaction evidence="1">
        <text>Release of the N-terminal residue from a tripeptide.</text>
        <dbReference type="EC" id="3.4.11.4"/>
    </reaction>
</comment>
<dbReference type="InterPro" id="IPR011650">
    <property type="entry name" value="Peptidase_M20_dimer"/>
</dbReference>
<keyword evidence="3 13" id="KW-0031">Aminopeptidase</keyword>
<evidence type="ECO:0000256" key="10">
    <source>
        <dbReference type="PIRSR" id="PIRSR037215-1"/>
    </source>
</evidence>
<feature type="binding site" evidence="11">
    <location>
        <position position="87"/>
    </location>
    <ligand>
        <name>Zn(2+)</name>
        <dbReference type="ChEBI" id="CHEBI:29105"/>
        <label>1</label>
    </ligand>
</feature>
<dbReference type="SUPFAM" id="SSF55031">
    <property type="entry name" value="Bacterial exopeptidase dimerisation domain"/>
    <property type="match status" value="1"/>
</dbReference>
<dbReference type="PANTHER" id="PTHR42994">
    <property type="entry name" value="PEPTIDASE T"/>
    <property type="match status" value="1"/>
</dbReference>
<evidence type="ECO:0000256" key="7">
    <source>
        <dbReference type="ARBA" id="ARBA00022833"/>
    </source>
</evidence>
<dbReference type="SUPFAM" id="SSF53187">
    <property type="entry name" value="Zn-dependent exopeptidases"/>
    <property type="match status" value="1"/>
</dbReference>
<evidence type="ECO:0000259" key="12">
    <source>
        <dbReference type="Pfam" id="PF07687"/>
    </source>
</evidence>
<feature type="active site" evidence="10">
    <location>
        <position position="89"/>
    </location>
</feature>
<feature type="active site" description="Proton acceptor" evidence="10">
    <location>
        <position position="184"/>
    </location>
</feature>
<dbReference type="InterPro" id="IPR036264">
    <property type="entry name" value="Bact_exopeptidase_dim_dom"/>
</dbReference>
<feature type="binding site" evidence="11">
    <location>
        <position position="150"/>
    </location>
    <ligand>
        <name>Zn(2+)</name>
        <dbReference type="ChEBI" id="CHEBI:29105"/>
        <label>1</label>
    </ligand>
</feature>
<dbReference type="InterPro" id="IPR010161">
    <property type="entry name" value="Peptidase_M20B"/>
</dbReference>
<dbReference type="Gene3D" id="3.30.70.360">
    <property type="match status" value="1"/>
</dbReference>
<sequence length="420" mass="47000">MEDIKNKVRERFIRYAKIDTQSQAGSSSTPSTKKQFDLAKELKRELEEMGAQNVRLSEQCCLFAAIPSNIKEKEKEKAVKSVGFIAHMDTTPDASGTNVRPWVLENYDGGDVLLNKERNIILESARFPSMKKYVGHDMIFTDGTTLLGGDDKAAVAAIMTFAEYLCGHPEVHHGEIQLGFTPDEEVGRGTENFDVKDFGAEVAYTMDGDGLGGIYEESFNAWEAQVTIHGISVHPGTAKGIMKNAVEIAGEFMNLLPALERPQNTELRQGYYHPFTLNATVELATIRCLIRDHDLERYYERKQYVERCIDFLNEKYGSGTASLTWVNQYFSMFEVIKTVPFMVPFARQAMLDCGVEPYQIAMRGGTDGSWLSQMGLPCPNITAGYENAHGHFECVSIDAMAKNVEILIRLCEIYAENAES</sequence>
<feature type="binding site" evidence="11">
    <location>
        <position position="185"/>
    </location>
    <ligand>
        <name>Zn(2+)</name>
        <dbReference type="ChEBI" id="CHEBI:29105"/>
        <label>2</label>
    </ligand>
</feature>
<evidence type="ECO:0000256" key="9">
    <source>
        <dbReference type="NCBIfam" id="TIGR01882"/>
    </source>
</evidence>
<evidence type="ECO:0000256" key="1">
    <source>
        <dbReference type="ARBA" id="ARBA00000870"/>
    </source>
</evidence>
<evidence type="ECO:0000256" key="6">
    <source>
        <dbReference type="ARBA" id="ARBA00022801"/>
    </source>
</evidence>
<proteinExistence type="inferred from homology"/>
<dbReference type="NCBIfam" id="NF003976">
    <property type="entry name" value="PRK05469.1"/>
    <property type="match status" value="1"/>
</dbReference>
<evidence type="ECO:0000256" key="2">
    <source>
        <dbReference type="ARBA" id="ARBA00009692"/>
    </source>
</evidence>
<dbReference type="PANTHER" id="PTHR42994:SF1">
    <property type="entry name" value="PEPTIDASE T"/>
    <property type="match status" value="1"/>
</dbReference>
<gene>
    <name evidence="13" type="primary">pepT</name>
    <name evidence="13" type="ORF">LKD81_13990</name>
</gene>
<dbReference type="RefSeq" id="WP_308454580.1">
    <property type="nucleotide sequence ID" value="NZ_JAJEQR010000050.1"/>
</dbReference>
<comment type="cofactor">
    <cofactor evidence="11">
        <name>Zn(2+)</name>
        <dbReference type="ChEBI" id="CHEBI:29105"/>
    </cofactor>
    <text evidence="11">Binds 2 Zn(2+) ions per subunit.</text>
</comment>
<dbReference type="GO" id="GO:0045148">
    <property type="term" value="F:tripeptide aminopeptidase activity"/>
    <property type="evidence" value="ECO:0007669"/>
    <property type="project" value="UniProtKB-UniRule"/>
</dbReference>
<organism evidence="13 14">
    <name type="scientific">Hominifimenecus microfluidus</name>
    <dbReference type="NCBI Taxonomy" id="2885348"/>
    <lineage>
        <taxon>Bacteria</taxon>
        <taxon>Bacillati</taxon>
        <taxon>Bacillota</taxon>
        <taxon>Clostridia</taxon>
        <taxon>Lachnospirales</taxon>
        <taxon>Lachnospiraceae</taxon>
        <taxon>Hominifimenecus</taxon>
    </lineage>
</organism>
<feature type="binding site" evidence="11">
    <location>
        <position position="389"/>
    </location>
    <ligand>
        <name>Zn(2+)</name>
        <dbReference type="ChEBI" id="CHEBI:29105"/>
        <label>2</label>
    </ligand>
</feature>
<evidence type="ECO:0000256" key="3">
    <source>
        <dbReference type="ARBA" id="ARBA00022438"/>
    </source>
</evidence>
<dbReference type="GO" id="GO:0008270">
    <property type="term" value="F:zinc ion binding"/>
    <property type="evidence" value="ECO:0007669"/>
    <property type="project" value="InterPro"/>
</dbReference>
<evidence type="ECO:0000256" key="5">
    <source>
        <dbReference type="ARBA" id="ARBA00022723"/>
    </source>
</evidence>
<dbReference type="InterPro" id="IPR001261">
    <property type="entry name" value="ArgE/DapE_CS"/>
</dbReference>
<comment type="caution">
    <text evidence="13">The sequence shown here is derived from an EMBL/GenBank/DDBJ whole genome shotgun (WGS) entry which is preliminary data.</text>
</comment>
<keyword evidence="6 13" id="KW-0378">Hydrolase</keyword>
<dbReference type="Pfam" id="PF01546">
    <property type="entry name" value="Peptidase_M20"/>
    <property type="match status" value="1"/>
</dbReference>
<dbReference type="GO" id="GO:0006518">
    <property type="term" value="P:peptide metabolic process"/>
    <property type="evidence" value="ECO:0007669"/>
    <property type="project" value="InterPro"/>
</dbReference>
<evidence type="ECO:0000313" key="13">
    <source>
        <dbReference type="EMBL" id="MCC2232094.1"/>
    </source>
</evidence>
<dbReference type="EC" id="3.4.11.4" evidence="9"/>
<feature type="domain" description="Peptidase M20 dimerisation" evidence="12">
    <location>
        <begin position="218"/>
        <end position="318"/>
    </location>
</feature>
<dbReference type="NCBIfam" id="TIGR01882">
    <property type="entry name" value="peptidase-T"/>
    <property type="match status" value="1"/>
</dbReference>
<keyword evidence="5 11" id="KW-0479">Metal-binding</keyword>
<dbReference type="GO" id="GO:0008237">
    <property type="term" value="F:metallopeptidase activity"/>
    <property type="evidence" value="ECO:0007669"/>
    <property type="project" value="UniProtKB-KW"/>
</dbReference>
<keyword evidence="4" id="KW-0645">Protease</keyword>
<dbReference type="EMBL" id="JAJEQR010000050">
    <property type="protein sequence ID" value="MCC2232094.1"/>
    <property type="molecule type" value="Genomic_DNA"/>
</dbReference>
<accession>A0AAE3EC14</accession>
<evidence type="ECO:0000256" key="11">
    <source>
        <dbReference type="PIRSR" id="PIRSR037215-2"/>
    </source>
</evidence>
<dbReference type="Proteomes" id="UP001198182">
    <property type="component" value="Unassembled WGS sequence"/>
</dbReference>
<dbReference type="NCBIfam" id="NF009920">
    <property type="entry name" value="PRK13381.1"/>
    <property type="match status" value="1"/>
</dbReference>
<dbReference type="InterPro" id="IPR002933">
    <property type="entry name" value="Peptidase_M20"/>
</dbReference>
<evidence type="ECO:0000256" key="8">
    <source>
        <dbReference type="ARBA" id="ARBA00023049"/>
    </source>
</evidence>
<feature type="binding site" evidence="11">
    <location>
        <position position="207"/>
    </location>
    <ligand>
        <name>Zn(2+)</name>
        <dbReference type="ChEBI" id="CHEBI:29105"/>
        <label>1</label>
    </ligand>
</feature>
<reference evidence="13" key="1">
    <citation type="submission" date="2021-10" db="EMBL/GenBank/DDBJ databases">
        <title>Anaerobic single-cell dispensing facilitates the cultivation of human gut bacteria.</title>
        <authorList>
            <person name="Afrizal A."/>
        </authorList>
    </citation>
    <scope>NUCLEOTIDE SEQUENCE</scope>
    <source>
        <strain evidence="13">CLA-AA-H215</strain>
    </source>
</reference>
<dbReference type="CDD" id="cd03892">
    <property type="entry name" value="M20_peptT"/>
    <property type="match status" value="1"/>
</dbReference>
<dbReference type="Pfam" id="PF07687">
    <property type="entry name" value="M20_dimer"/>
    <property type="match status" value="1"/>
</dbReference>
<keyword evidence="8" id="KW-0482">Metalloprotease</keyword>
<feature type="binding site" evidence="11">
    <location>
        <position position="150"/>
    </location>
    <ligand>
        <name>Zn(2+)</name>
        <dbReference type="ChEBI" id="CHEBI:29105"/>
        <label>2</label>
    </ligand>
</feature>